<evidence type="ECO:0008006" key="2">
    <source>
        <dbReference type="Google" id="ProtNLM"/>
    </source>
</evidence>
<dbReference type="AlphaFoldDB" id="A0A6C0CIW9"/>
<sequence>MNDSDDEVTHLEGLNRMIDLAESDNENDFEYTPQHSLTTSTPTTAAAAAGVNTVNLSIVDDAEKDFQNECDKYQLSKYNNIMEGAQVLYSVQDSSSIDEIDTEYNKKILKLTQAYYKLLSDRSIPAGQLSKYELMLYKSCRIATQVKNIIVETIKIKQTNQITFNPFNTKKLLDFDEYTPINKQVLNDYQKLLIGMLDLLYKKEHKRYKSSCYTQIYTPDGHATHAWEVKCSIREFIYSNTSSYKNFDMWNIRTKTRCVEQLEKELTECYDFKFKDLVKDRHAFSFTNGVYIAYDEETKMDKFLPYSEGQIPDDLVTAKYFDKPFDNFDHVDTTANNWYNAIPTPSLQKIMDDQKLPEDACKWMYVFIGRMLYWLNELEKWQVMMFIKGQAGTGKGMIGLNVIKMFYHPDDVGIASNNIERQFGISMFSDRFVWIAPEVRSDFQMEQGQFQNVVVGEDVSASVKHKNAIQEVWRLPGAMMGNMTPAYEDNSGSIARRIVLWLHKYVIAKGDTTLGDKLKDEMPRIIKKCNCAYLSAVRKVGEDSIWMHLPAYFHKNRELMQQETNAFINFLNSDKVVFGKDKKCLAQDLTEAYYIHTRDLGLQRQAWTLDLISGPFQIRGIFSENAKFTHPFTKMPRVGVWYIGIGLSNSYYTGSAKFSSYSGNIDDIDNMEISDEESESGN</sequence>
<reference evidence="1" key="1">
    <citation type="journal article" date="2020" name="Nature">
        <title>Giant virus diversity and host interactions through global metagenomics.</title>
        <authorList>
            <person name="Schulz F."/>
            <person name="Roux S."/>
            <person name="Paez-Espino D."/>
            <person name="Jungbluth S."/>
            <person name="Walsh D.A."/>
            <person name="Denef V.J."/>
            <person name="McMahon K.D."/>
            <person name="Konstantinidis K.T."/>
            <person name="Eloe-Fadrosh E.A."/>
            <person name="Kyrpides N.C."/>
            <person name="Woyke T."/>
        </authorList>
    </citation>
    <scope>NUCLEOTIDE SEQUENCE</scope>
    <source>
        <strain evidence="1">GVMAG-M-3300021343-4</strain>
    </source>
</reference>
<accession>A0A6C0CIW9</accession>
<protein>
    <recommendedName>
        <fullName evidence="2">SF3 helicase domain-containing protein</fullName>
    </recommendedName>
</protein>
<dbReference type="InterPro" id="IPR027417">
    <property type="entry name" value="P-loop_NTPase"/>
</dbReference>
<dbReference type="SUPFAM" id="SSF52540">
    <property type="entry name" value="P-loop containing nucleoside triphosphate hydrolases"/>
    <property type="match status" value="1"/>
</dbReference>
<evidence type="ECO:0000313" key="1">
    <source>
        <dbReference type="EMBL" id="QHT04716.1"/>
    </source>
</evidence>
<organism evidence="1">
    <name type="scientific">viral metagenome</name>
    <dbReference type="NCBI Taxonomy" id="1070528"/>
    <lineage>
        <taxon>unclassified sequences</taxon>
        <taxon>metagenomes</taxon>
        <taxon>organismal metagenomes</taxon>
    </lineage>
</organism>
<proteinExistence type="predicted"/>
<dbReference type="Gene3D" id="3.40.50.300">
    <property type="entry name" value="P-loop containing nucleotide triphosphate hydrolases"/>
    <property type="match status" value="1"/>
</dbReference>
<name>A0A6C0CIW9_9ZZZZ</name>
<dbReference type="EMBL" id="MN739436">
    <property type="protein sequence ID" value="QHT04716.1"/>
    <property type="molecule type" value="Genomic_DNA"/>
</dbReference>